<feature type="domain" description="Glycosyltransferase subfamily 4-like N-terminal" evidence="2">
    <location>
        <begin position="63"/>
        <end position="164"/>
    </location>
</feature>
<dbReference type="PANTHER" id="PTHR45947">
    <property type="entry name" value="SULFOQUINOVOSYL TRANSFERASE SQD2"/>
    <property type="match status" value="1"/>
</dbReference>
<dbReference type="SUPFAM" id="SSF53756">
    <property type="entry name" value="UDP-Glycosyltransferase/glycogen phosphorylase"/>
    <property type="match status" value="1"/>
</dbReference>
<name>A0ABT4D077_9CLOT</name>
<reference evidence="3" key="1">
    <citation type="submission" date="2022-12" db="EMBL/GenBank/DDBJ databases">
        <authorList>
            <person name="Wang J."/>
        </authorList>
    </citation>
    <scope>NUCLEOTIDE SEQUENCE</scope>
    <source>
        <strain evidence="3">HY-45-18</strain>
    </source>
</reference>
<evidence type="ECO:0000259" key="2">
    <source>
        <dbReference type="Pfam" id="PF13439"/>
    </source>
</evidence>
<evidence type="ECO:0000313" key="3">
    <source>
        <dbReference type="EMBL" id="MCY6483580.1"/>
    </source>
</evidence>
<dbReference type="Pfam" id="PF00534">
    <property type="entry name" value="Glycos_transf_1"/>
    <property type="match status" value="1"/>
</dbReference>
<dbReference type="InterPro" id="IPR001296">
    <property type="entry name" value="Glyco_trans_1"/>
</dbReference>
<accession>A0ABT4D077</accession>
<protein>
    <submittedName>
        <fullName evidence="3">Glycosyltransferase</fullName>
    </submittedName>
</protein>
<dbReference type="Gene3D" id="3.40.50.2000">
    <property type="entry name" value="Glycogen Phosphorylase B"/>
    <property type="match status" value="2"/>
</dbReference>
<proteinExistence type="predicted"/>
<gene>
    <name evidence="3" type="ORF">OW763_04335</name>
</gene>
<evidence type="ECO:0000259" key="1">
    <source>
        <dbReference type="Pfam" id="PF00534"/>
    </source>
</evidence>
<organism evidence="3 4">
    <name type="scientific">Clostridium aestuarii</name>
    <dbReference type="NCBI Taxonomy" id="338193"/>
    <lineage>
        <taxon>Bacteria</taxon>
        <taxon>Bacillati</taxon>
        <taxon>Bacillota</taxon>
        <taxon>Clostridia</taxon>
        <taxon>Eubacteriales</taxon>
        <taxon>Clostridiaceae</taxon>
        <taxon>Clostridium</taxon>
    </lineage>
</organism>
<dbReference type="PANTHER" id="PTHR45947:SF3">
    <property type="entry name" value="SULFOQUINOVOSYL TRANSFERASE SQD2"/>
    <property type="match status" value="1"/>
</dbReference>
<feature type="domain" description="Glycosyl transferase family 1" evidence="1">
    <location>
        <begin position="172"/>
        <end position="325"/>
    </location>
</feature>
<dbReference type="InterPro" id="IPR050194">
    <property type="entry name" value="Glycosyltransferase_grp1"/>
</dbReference>
<sequence>MKVLHIITGNDNGGGGMHVLNICKYSNNFNNILGCIGEGYLYKKAKKERVNTILFGNKINNKQVVEYINENKIDIVNFHGAKAFLIHRVLRNKIKAFTLATVHSDYRYDFMNNKIKHLLFTPLSKYGLKSFNNYMCVSNYIKNILEENNFLGDKCVVNNGINLNNIEITKTKEEIRKKYNIPENTFIFVIVARMHPVKNHSGLINAFCKFRDTVGDAKLVVVGEGELKEKLKNQVIQLKIEEDVIFTEFVENPIDIINASDISMLTSFNEGGSPPIVILESGAVKTTVISSKVGDIEKNFNDKMIFIIDNNSEEEIYKKMKEAYLKKDVIGIMGQELCKEVTSNYNIEKFCNTYYSFYKKIIEINKSKSGV</sequence>
<dbReference type="Pfam" id="PF13439">
    <property type="entry name" value="Glyco_transf_4"/>
    <property type="match status" value="1"/>
</dbReference>
<dbReference type="CDD" id="cd03811">
    <property type="entry name" value="GT4_GT28_WabH-like"/>
    <property type="match status" value="1"/>
</dbReference>
<dbReference type="Proteomes" id="UP001078443">
    <property type="component" value="Unassembled WGS sequence"/>
</dbReference>
<comment type="caution">
    <text evidence="3">The sequence shown here is derived from an EMBL/GenBank/DDBJ whole genome shotgun (WGS) entry which is preliminary data.</text>
</comment>
<dbReference type="RefSeq" id="WP_268039858.1">
    <property type="nucleotide sequence ID" value="NZ_JAPQER010000002.1"/>
</dbReference>
<evidence type="ECO:0000313" key="4">
    <source>
        <dbReference type="Proteomes" id="UP001078443"/>
    </source>
</evidence>
<dbReference type="EMBL" id="JAPQER010000002">
    <property type="protein sequence ID" value="MCY6483580.1"/>
    <property type="molecule type" value="Genomic_DNA"/>
</dbReference>
<keyword evidence="4" id="KW-1185">Reference proteome</keyword>
<dbReference type="InterPro" id="IPR028098">
    <property type="entry name" value="Glyco_trans_4-like_N"/>
</dbReference>